<keyword evidence="2" id="KW-1185">Reference proteome</keyword>
<accession>A0ACB5TB51</accession>
<dbReference type="Proteomes" id="UP001165064">
    <property type="component" value="Unassembled WGS sequence"/>
</dbReference>
<reference evidence="1" key="1">
    <citation type="submission" date="2023-04" db="EMBL/GenBank/DDBJ databases">
        <title>Ambrosiozyma monospora NBRC 10751.</title>
        <authorList>
            <person name="Ichikawa N."/>
            <person name="Sato H."/>
            <person name="Tonouchi N."/>
        </authorList>
    </citation>
    <scope>NUCLEOTIDE SEQUENCE</scope>
    <source>
        <strain evidence="1">NBRC 10751</strain>
    </source>
</reference>
<proteinExistence type="predicted"/>
<evidence type="ECO:0000313" key="2">
    <source>
        <dbReference type="Proteomes" id="UP001165064"/>
    </source>
</evidence>
<organism evidence="1 2">
    <name type="scientific">Ambrosiozyma monospora</name>
    <name type="common">Yeast</name>
    <name type="synonym">Endomycopsis monosporus</name>
    <dbReference type="NCBI Taxonomy" id="43982"/>
    <lineage>
        <taxon>Eukaryota</taxon>
        <taxon>Fungi</taxon>
        <taxon>Dikarya</taxon>
        <taxon>Ascomycota</taxon>
        <taxon>Saccharomycotina</taxon>
        <taxon>Pichiomycetes</taxon>
        <taxon>Pichiales</taxon>
        <taxon>Pichiaceae</taxon>
        <taxon>Ambrosiozyma</taxon>
    </lineage>
</organism>
<comment type="caution">
    <text evidence="1">The sequence shown here is derived from an EMBL/GenBank/DDBJ whole genome shotgun (WGS) entry which is preliminary data.</text>
</comment>
<dbReference type="EMBL" id="BSXS01005627">
    <property type="protein sequence ID" value="GME84619.1"/>
    <property type="molecule type" value="Genomic_DNA"/>
</dbReference>
<gene>
    <name evidence="1" type="ORF">Amon02_000697200</name>
</gene>
<name>A0ACB5TB51_AMBMO</name>
<protein>
    <submittedName>
        <fullName evidence="1">Unnamed protein product</fullName>
    </submittedName>
</protein>
<sequence>MSKQATKYIKLTLPQIHSKLQTLPIKWQLTPNPQHPTSISTTLKFKTYEDTWSYLTKISMRSHLAGHHPTITTTYNEVSLLLSTHDVSGLSELDFKLAKRFSDYALLVPGAKFEKLEHEVTKDI</sequence>
<evidence type="ECO:0000313" key="1">
    <source>
        <dbReference type="EMBL" id="GME84619.1"/>
    </source>
</evidence>